<dbReference type="InterPro" id="IPR036950">
    <property type="entry name" value="PBP_transglycosylase"/>
</dbReference>
<organism evidence="20 21">
    <name type="scientific">Candidatus Blackburnbacteria bacterium RIFCSPHIGHO2_01_FULL_43_15b</name>
    <dbReference type="NCBI Taxonomy" id="1797513"/>
    <lineage>
        <taxon>Bacteria</taxon>
        <taxon>Candidatus Blackburniibacteriota</taxon>
    </lineage>
</organism>
<keyword evidence="17" id="KW-0812">Transmembrane</keyword>
<keyword evidence="13" id="KW-0511">Multifunctional enzyme</keyword>
<dbReference type="Pfam" id="PF00912">
    <property type="entry name" value="Transgly"/>
    <property type="match status" value="1"/>
</dbReference>
<evidence type="ECO:0000256" key="5">
    <source>
        <dbReference type="ARBA" id="ARBA00022645"/>
    </source>
</evidence>
<dbReference type="SUPFAM" id="SSF56601">
    <property type="entry name" value="beta-lactamase/transpeptidase-like"/>
    <property type="match status" value="1"/>
</dbReference>
<evidence type="ECO:0000256" key="6">
    <source>
        <dbReference type="ARBA" id="ARBA00022670"/>
    </source>
</evidence>
<evidence type="ECO:0000313" key="21">
    <source>
        <dbReference type="Proteomes" id="UP000177967"/>
    </source>
</evidence>
<dbReference type="EMBL" id="MHBW01000013">
    <property type="protein sequence ID" value="OGY09245.1"/>
    <property type="molecule type" value="Genomic_DNA"/>
</dbReference>
<evidence type="ECO:0000256" key="16">
    <source>
        <dbReference type="ARBA" id="ARBA00049902"/>
    </source>
</evidence>
<dbReference type="GO" id="GO:0030288">
    <property type="term" value="C:outer membrane-bounded periplasmic space"/>
    <property type="evidence" value="ECO:0007669"/>
    <property type="project" value="TreeGrafter"/>
</dbReference>
<accession>A0A1G1V1N3</accession>
<feature type="domain" description="Glycosyl transferase family 51" evidence="19">
    <location>
        <begin position="68"/>
        <end position="238"/>
    </location>
</feature>
<evidence type="ECO:0000259" key="18">
    <source>
        <dbReference type="Pfam" id="PF00905"/>
    </source>
</evidence>
<comment type="similarity">
    <text evidence="2">In the C-terminal section; belongs to the transpeptidase family.</text>
</comment>
<dbReference type="Proteomes" id="UP000177967">
    <property type="component" value="Unassembled WGS sequence"/>
</dbReference>
<evidence type="ECO:0000259" key="19">
    <source>
        <dbReference type="Pfam" id="PF00912"/>
    </source>
</evidence>
<dbReference type="AlphaFoldDB" id="A0A1G1V1N3"/>
<keyword evidence="4" id="KW-1003">Cell membrane</keyword>
<evidence type="ECO:0000256" key="4">
    <source>
        <dbReference type="ARBA" id="ARBA00022475"/>
    </source>
</evidence>
<evidence type="ECO:0000256" key="9">
    <source>
        <dbReference type="ARBA" id="ARBA00022801"/>
    </source>
</evidence>
<evidence type="ECO:0000256" key="2">
    <source>
        <dbReference type="ARBA" id="ARBA00007090"/>
    </source>
</evidence>
<reference evidence="20 21" key="1">
    <citation type="journal article" date="2016" name="Nat. Commun.">
        <title>Thousands of microbial genomes shed light on interconnected biogeochemical processes in an aquifer system.</title>
        <authorList>
            <person name="Anantharaman K."/>
            <person name="Brown C.T."/>
            <person name="Hug L.A."/>
            <person name="Sharon I."/>
            <person name="Castelle C.J."/>
            <person name="Probst A.J."/>
            <person name="Thomas B.C."/>
            <person name="Singh A."/>
            <person name="Wilkins M.J."/>
            <person name="Karaoz U."/>
            <person name="Brodie E.L."/>
            <person name="Williams K.H."/>
            <person name="Hubbard S.S."/>
            <person name="Banfield J.F."/>
        </authorList>
    </citation>
    <scope>NUCLEOTIDE SEQUENCE [LARGE SCALE GENOMIC DNA]</scope>
</reference>
<evidence type="ECO:0000256" key="7">
    <source>
        <dbReference type="ARBA" id="ARBA00022676"/>
    </source>
</evidence>
<evidence type="ECO:0000256" key="1">
    <source>
        <dbReference type="ARBA" id="ARBA00004236"/>
    </source>
</evidence>
<evidence type="ECO:0000256" key="17">
    <source>
        <dbReference type="SAM" id="Phobius"/>
    </source>
</evidence>
<keyword evidence="17" id="KW-1133">Transmembrane helix</keyword>
<dbReference type="Gene3D" id="3.40.710.10">
    <property type="entry name" value="DD-peptidase/beta-lactamase superfamily"/>
    <property type="match status" value="1"/>
</dbReference>
<sequence length="675" mass="73947">MDRLPLGAKSLVVKALITGVVLLLTILAILPVLTHLFYSQDLTSPEKIMYRNDTGVMLLDKKGRPFFTFFDAKDKQFVPLGQIPENTQNAFVAIEDKSFWDHKGVSLRAIIRSSVANIFSGSLSYGGSTITQQLARSALLSSRKSFVRKYQELVLAREIEERYPKQKILEMYLNTVYMGKGCFGVEQCAKTYFGKNAKDLNIAQSAFLAGLLPAPSRLSGPGSFSEAKNRQKLVLQKMREQRYINKDKEGQAGDAPLAFADGTQAIGYEAPHFAFLVLDQLNNIYGEEYVARSGFKVRTSLDLDWQKYAQESVSKNVTLMASRNVSNGAAVVLDPKSGEIKALVGSANWSNSNFGKVNVATSLRQPGSSFKPIVYAAALENQSITLASVLDDSPIEIKTAVGTYRPRNYDGKFRGKVLVRRALANSLNIPAIGVIQKIGVSQALSMAHRLGITSLNEESRFGPSLALGTGEVQLVQLVGAYAVFANEGKRSEPTTILEIKDKYGKQIYNDTLITEQILDPRVAFLISSILSDSKARQEEFGRLLTISRPAAVKTGTTQTYKDSWTVGYTPSLVVGVWVGNNSGRSMDRVAGSIGAAPIWKDLMEHYLAGTAIEEFKLPEGIVEHTVCDKGNILNEYFILGTEPKQVCVPHSPRLLQPPATVTVQSPVAAIPLDNN</sequence>
<keyword evidence="8" id="KW-0808">Transferase</keyword>
<keyword evidence="9" id="KW-0378">Hydrolase</keyword>
<evidence type="ECO:0000256" key="13">
    <source>
        <dbReference type="ARBA" id="ARBA00023268"/>
    </source>
</evidence>
<evidence type="ECO:0000256" key="14">
    <source>
        <dbReference type="ARBA" id="ARBA00023316"/>
    </source>
</evidence>
<feature type="domain" description="Penicillin-binding protein transpeptidase" evidence="18">
    <location>
        <begin position="328"/>
        <end position="604"/>
    </location>
</feature>
<dbReference type="InterPro" id="IPR001264">
    <property type="entry name" value="Glyco_trans_51"/>
</dbReference>
<evidence type="ECO:0000256" key="10">
    <source>
        <dbReference type="ARBA" id="ARBA00022960"/>
    </source>
</evidence>
<comment type="similarity">
    <text evidence="3">In the N-terminal section; belongs to the glycosyltransferase 51 family.</text>
</comment>
<evidence type="ECO:0000256" key="15">
    <source>
        <dbReference type="ARBA" id="ARBA00034000"/>
    </source>
</evidence>
<name>A0A1G1V1N3_9BACT</name>
<dbReference type="GO" id="GO:0009002">
    <property type="term" value="F:serine-type D-Ala-D-Ala carboxypeptidase activity"/>
    <property type="evidence" value="ECO:0007669"/>
    <property type="project" value="UniProtKB-EC"/>
</dbReference>
<keyword evidence="14" id="KW-0961">Cell wall biogenesis/degradation</keyword>
<comment type="catalytic activity">
    <reaction evidence="15">
        <text>Preferential cleavage: (Ac)2-L-Lys-D-Ala-|-D-Ala. Also transpeptidation of peptidyl-alanyl moieties that are N-acyl substituents of D-alanine.</text>
        <dbReference type="EC" id="3.4.16.4"/>
    </reaction>
</comment>
<dbReference type="InterPro" id="IPR023346">
    <property type="entry name" value="Lysozyme-like_dom_sf"/>
</dbReference>
<evidence type="ECO:0000256" key="11">
    <source>
        <dbReference type="ARBA" id="ARBA00022984"/>
    </source>
</evidence>
<evidence type="ECO:0000313" key="20">
    <source>
        <dbReference type="EMBL" id="OGY09245.1"/>
    </source>
</evidence>
<comment type="catalytic activity">
    <reaction evidence="16">
        <text>[GlcNAc-(1-&gt;4)-Mur2Ac(oyl-L-Ala-gamma-D-Glu-L-Lys-D-Ala-D-Ala)](n)-di-trans,octa-cis-undecaprenyl diphosphate + beta-D-GlcNAc-(1-&gt;4)-Mur2Ac(oyl-L-Ala-gamma-D-Glu-L-Lys-D-Ala-D-Ala)-di-trans,octa-cis-undecaprenyl diphosphate = [GlcNAc-(1-&gt;4)-Mur2Ac(oyl-L-Ala-gamma-D-Glu-L-Lys-D-Ala-D-Ala)](n+1)-di-trans,octa-cis-undecaprenyl diphosphate + di-trans,octa-cis-undecaprenyl diphosphate + H(+)</text>
        <dbReference type="Rhea" id="RHEA:23708"/>
        <dbReference type="Rhea" id="RHEA-COMP:9602"/>
        <dbReference type="Rhea" id="RHEA-COMP:9603"/>
        <dbReference type="ChEBI" id="CHEBI:15378"/>
        <dbReference type="ChEBI" id="CHEBI:58405"/>
        <dbReference type="ChEBI" id="CHEBI:60033"/>
        <dbReference type="ChEBI" id="CHEBI:78435"/>
        <dbReference type="EC" id="2.4.99.28"/>
    </reaction>
</comment>
<keyword evidence="12 17" id="KW-0472">Membrane</keyword>
<keyword evidence="5" id="KW-0121">Carboxypeptidase</keyword>
<keyword evidence="11" id="KW-0573">Peptidoglycan synthesis</keyword>
<evidence type="ECO:0000256" key="3">
    <source>
        <dbReference type="ARBA" id="ARBA00007739"/>
    </source>
</evidence>
<dbReference type="GO" id="GO:0071555">
    <property type="term" value="P:cell wall organization"/>
    <property type="evidence" value="ECO:0007669"/>
    <property type="project" value="UniProtKB-KW"/>
</dbReference>
<dbReference type="GO" id="GO:0008360">
    <property type="term" value="P:regulation of cell shape"/>
    <property type="evidence" value="ECO:0007669"/>
    <property type="project" value="UniProtKB-KW"/>
</dbReference>
<dbReference type="Gene3D" id="1.10.3810.10">
    <property type="entry name" value="Biosynthetic peptidoglycan transglycosylase-like"/>
    <property type="match status" value="1"/>
</dbReference>
<dbReference type="PANTHER" id="PTHR32282">
    <property type="entry name" value="BINDING PROTEIN TRANSPEPTIDASE, PUTATIVE-RELATED"/>
    <property type="match status" value="1"/>
</dbReference>
<proteinExistence type="inferred from homology"/>
<dbReference type="STRING" id="1797513.A2782_01870"/>
<comment type="caution">
    <text evidence="20">The sequence shown here is derived from an EMBL/GenBank/DDBJ whole genome shotgun (WGS) entry which is preliminary data.</text>
</comment>
<dbReference type="GO" id="GO:0006508">
    <property type="term" value="P:proteolysis"/>
    <property type="evidence" value="ECO:0007669"/>
    <property type="project" value="UniProtKB-KW"/>
</dbReference>
<dbReference type="InterPro" id="IPR012338">
    <property type="entry name" value="Beta-lactam/transpept-like"/>
</dbReference>
<evidence type="ECO:0000256" key="8">
    <source>
        <dbReference type="ARBA" id="ARBA00022679"/>
    </source>
</evidence>
<dbReference type="GO" id="GO:0005886">
    <property type="term" value="C:plasma membrane"/>
    <property type="evidence" value="ECO:0007669"/>
    <property type="project" value="UniProtKB-SubCell"/>
</dbReference>
<dbReference type="InterPro" id="IPR001460">
    <property type="entry name" value="PCN-bd_Tpept"/>
</dbReference>
<protein>
    <submittedName>
        <fullName evidence="20">Uncharacterized protein</fullName>
    </submittedName>
</protein>
<keyword evidence="6" id="KW-0645">Protease</keyword>
<dbReference type="GO" id="GO:0008955">
    <property type="term" value="F:peptidoglycan glycosyltransferase activity"/>
    <property type="evidence" value="ECO:0007669"/>
    <property type="project" value="UniProtKB-EC"/>
</dbReference>
<dbReference type="FunFam" id="1.10.3810.10:FF:000001">
    <property type="entry name" value="Penicillin-binding protein 1A"/>
    <property type="match status" value="1"/>
</dbReference>
<dbReference type="GO" id="GO:0008658">
    <property type="term" value="F:penicillin binding"/>
    <property type="evidence" value="ECO:0007669"/>
    <property type="project" value="InterPro"/>
</dbReference>
<dbReference type="SUPFAM" id="SSF53955">
    <property type="entry name" value="Lysozyme-like"/>
    <property type="match status" value="1"/>
</dbReference>
<dbReference type="GO" id="GO:0009252">
    <property type="term" value="P:peptidoglycan biosynthetic process"/>
    <property type="evidence" value="ECO:0007669"/>
    <property type="project" value="UniProtKB-KW"/>
</dbReference>
<comment type="subcellular location">
    <subcellularLocation>
        <location evidence="1">Cell membrane</location>
    </subcellularLocation>
</comment>
<keyword evidence="7" id="KW-0328">Glycosyltransferase</keyword>
<dbReference type="InterPro" id="IPR050396">
    <property type="entry name" value="Glycosyltr_51/Transpeptidase"/>
</dbReference>
<dbReference type="Pfam" id="PF00905">
    <property type="entry name" value="Transpeptidase"/>
    <property type="match status" value="1"/>
</dbReference>
<keyword evidence="10" id="KW-0133">Cell shape</keyword>
<gene>
    <name evidence="20" type="ORF">A2782_01870</name>
</gene>
<feature type="transmembrane region" description="Helical" evidence="17">
    <location>
        <begin position="12"/>
        <end position="38"/>
    </location>
</feature>
<evidence type="ECO:0000256" key="12">
    <source>
        <dbReference type="ARBA" id="ARBA00023136"/>
    </source>
</evidence>
<dbReference type="NCBIfam" id="TIGR02074">
    <property type="entry name" value="PBP_1a_fam"/>
    <property type="match status" value="1"/>
</dbReference>
<dbReference type="PANTHER" id="PTHR32282:SF11">
    <property type="entry name" value="PENICILLIN-BINDING PROTEIN 1B"/>
    <property type="match status" value="1"/>
</dbReference>